<evidence type="ECO:0000313" key="1">
    <source>
        <dbReference type="EMBL" id="CAI2182796.1"/>
    </source>
</evidence>
<dbReference type="Proteomes" id="UP001153678">
    <property type="component" value="Unassembled WGS sequence"/>
</dbReference>
<dbReference type="EMBL" id="CAMKVN010002839">
    <property type="protein sequence ID" value="CAI2182796.1"/>
    <property type="molecule type" value="Genomic_DNA"/>
</dbReference>
<dbReference type="Gene3D" id="3.30.70.270">
    <property type="match status" value="1"/>
</dbReference>
<evidence type="ECO:0000313" key="2">
    <source>
        <dbReference type="Proteomes" id="UP001153678"/>
    </source>
</evidence>
<dbReference type="InterPro" id="IPR043128">
    <property type="entry name" value="Rev_trsase/Diguanyl_cyclase"/>
</dbReference>
<keyword evidence="2" id="KW-1185">Reference proteome</keyword>
<dbReference type="PANTHER" id="PTHR24559">
    <property type="entry name" value="TRANSPOSON TY3-I GAG-POL POLYPROTEIN"/>
    <property type="match status" value="1"/>
</dbReference>
<dbReference type="AlphaFoldDB" id="A0A9W4SW66"/>
<comment type="caution">
    <text evidence="1">The sequence shown here is derived from an EMBL/GenBank/DDBJ whole genome shotgun (WGS) entry which is preliminary data.</text>
</comment>
<name>A0A9W4SW66_9GLOM</name>
<gene>
    <name evidence="1" type="ORF">FWILDA_LOCUS10757</name>
</gene>
<dbReference type="PANTHER" id="PTHR24559:SF444">
    <property type="entry name" value="REVERSE TRANSCRIPTASE DOMAIN-CONTAINING PROTEIN"/>
    <property type="match status" value="1"/>
</dbReference>
<organism evidence="1 2">
    <name type="scientific">Funneliformis geosporum</name>
    <dbReference type="NCBI Taxonomy" id="1117311"/>
    <lineage>
        <taxon>Eukaryota</taxon>
        <taxon>Fungi</taxon>
        <taxon>Fungi incertae sedis</taxon>
        <taxon>Mucoromycota</taxon>
        <taxon>Glomeromycotina</taxon>
        <taxon>Glomeromycetes</taxon>
        <taxon>Glomerales</taxon>
        <taxon>Glomeraceae</taxon>
        <taxon>Funneliformis</taxon>
    </lineage>
</organism>
<dbReference type="SUPFAM" id="SSF56672">
    <property type="entry name" value="DNA/RNA polymerases"/>
    <property type="match status" value="1"/>
</dbReference>
<reference evidence="1" key="1">
    <citation type="submission" date="2022-08" db="EMBL/GenBank/DDBJ databases">
        <authorList>
            <person name="Kallberg Y."/>
            <person name="Tangrot J."/>
            <person name="Rosling A."/>
        </authorList>
    </citation>
    <scope>NUCLEOTIDE SEQUENCE</scope>
    <source>
        <strain evidence="1">Wild A</strain>
    </source>
</reference>
<proteinExistence type="predicted"/>
<dbReference type="OrthoDB" id="3250101at2759"/>
<sequence>MDTGENEEDELFATNGIHQITIKNNNQKSTAIYCQTHIKNKEILLIVDSSYLGCIIFAALMEELGMECNAVLNTIMTSFVVVVEKKNDKKCLCINYQKLNNITKRNHYPLPHIDNMLEILQGSQWFTSLDLASRF</sequence>
<accession>A0A9W4SW66</accession>
<dbReference type="InterPro" id="IPR043502">
    <property type="entry name" value="DNA/RNA_pol_sf"/>
</dbReference>
<protein>
    <submittedName>
        <fullName evidence="1">18706_t:CDS:1</fullName>
    </submittedName>
</protein>
<dbReference type="InterPro" id="IPR053134">
    <property type="entry name" value="RNA-dir_DNA_polymerase"/>
</dbReference>